<gene>
    <name evidence="3" type="ORF">AA314_06808</name>
    <name evidence="4" type="ORF">ATI61_102249</name>
</gene>
<evidence type="ECO:0000313" key="6">
    <source>
        <dbReference type="Proteomes" id="UP000256345"/>
    </source>
</evidence>
<feature type="signal peptide" evidence="2">
    <location>
        <begin position="1"/>
        <end position="22"/>
    </location>
</feature>
<evidence type="ECO:0000313" key="5">
    <source>
        <dbReference type="Proteomes" id="UP000035579"/>
    </source>
</evidence>
<sequence length="130" mass="14731">MRLNLALSAAVASLLFSAPVLAQQPAAPTGHEEHPGKHKGKNRDERMLRKLERMEHRLTRAVERGRLTQQQADAFLTEARQLRDDARAQLQAGGGQFTEEQKQQLRERKQALREKIHAAMKATQPQPQPQ</sequence>
<accession>A0AAC8QCG7</accession>
<dbReference type="EMBL" id="CP011509">
    <property type="protein sequence ID" value="AKJ05182.1"/>
    <property type="molecule type" value="Genomic_DNA"/>
</dbReference>
<dbReference type="RefSeq" id="WP_047858785.1">
    <property type="nucleotide sequence ID" value="NZ_CP011509.1"/>
</dbReference>
<dbReference type="KEGG" id="age:AA314_06808"/>
<keyword evidence="6" id="KW-1185">Reference proteome</keyword>
<dbReference type="EMBL" id="QUMU01000002">
    <property type="protein sequence ID" value="REG35876.1"/>
    <property type="molecule type" value="Genomic_DNA"/>
</dbReference>
<dbReference type="Proteomes" id="UP000035579">
    <property type="component" value="Chromosome"/>
</dbReference>
<keyword evidence="2" id="KW-0732">Signal</keyword>
<dbReference type="AlphaFoldDB" id="A0AAC8QCG7"/>
<feature type="compositionally biased region" description="Basic and acidic residues" evidence="1">
    <location>
        <begin position="99"/>
        <end position="117"/>
    </location>
</feature>
<organism evidence="3 5">
    <name type="scientific">Archangium gephyra</name>
    <dbReference type="NCBI Taxonomy" id="48"/>
    <lineage>
        <taxon>Bacteria</taxon>
        <taxon>Pseudomonadati</taxon>
        <taxon>Myxococcota</taxon>
        <taxon>Myxococcia</taxon>
        <taxon>Myxococcales</taxon>
        <taxon>Cystobacterineae</taxon>
        <taxon>Archangiaceae</taxon>
        <taxon>Archangium</taxon>
    </lineage>
</organism>
<feature type="chain" id="PRO_5042042614" evidence="2">
    <location>
        <begin position="23"/>
        <end position="130"/>
    </location>
</feature>
<dbReference type="Proteomes" id="UP000256345">
    <property type="component" value="Unassembled WGS sequence"/>
</dbReference>
<name>A0AAC8QCG7_9BACT</name>
<feature type="region of interest" description="Disordered" evidence="1">
    <location>
        <begin position="24"/>
        <end position="45"/>
    </location>
</feature>
<evidence type="ECO:0000256" key="2">
    <source>
        <dbReference type="SAM" id="SignalP"/>
    </source>
</evidence>
<protein>
    <submittedName>
        <fullName evidence="3">Uncharacterized protein</fullName>
    </submittedName>
</protein>
<feature type="region of interest" description="Disordered" evidence="1">
    <location>
        <begin position="91"/>
        <end position="130"/>
    </location>
</feature>
<reference evidence="3 5" key="1">
    <citation type="submission" date="2015-05" db="EMBL/GenBank/DDBJ databases">
        <title>Genome assembly of Archangium gephyra DSM 2261.</title>
        <authorList>
            <person name="Sharma G."/>
            <person name="Subramanian S."/>
        </authorList>
    </citation>
    <scope>NUCLEOTIDE SEQUENCE [LARGE SCALE GENOMIC DNA]</scope>
    <source>
        <strain evidence="3 5">DSM 2261</strain>
    </source>
</reference>
<evidence type="ECO:0000313" key="3">
    <source>
        <dbReference type="EMBL" id="AKJ05182.1"/>
    </source>
</evidence>
<reference evidence="4 6" key="2">
    <citation type="submission" date="2018-08" db="EMBL/GenBank/DDBJ databases">
        <title>Genomic Encyclopedia of Archaeal and Bacterial Type Strains, Phase II (KMG-II): from individual species to whole genera.</title>
        <authorList>
            <person name="Goeker M."/>
        </authorList>
    </citation>
    <scope>NUCLEOTIDE SEQUENCE [LARGE SCALE GENOMIC DNA]</scope>
    <source>
        <strain evidence="4 6">DSM 2261</strain>
    </source>
</reference>
<proteinExistence type="predicted"/>
<evidence type="ECO:0000313" key="4">
    <source>
        <dbReference type="EMBL" id="REG35876.1"/>
    </source>
</evidence>
<evidence type="ECO:0000256" key="1">
    <source>
        <dbReference type="SAM" id="MobiDB-lite"/>
    </source>
</evidence>